<comment type="caution">
    <text evidence="2">The sequence shown here is derived from an EMBL/GenBank/DDBJ whole genome shotgun (WGS) entry which is preliminary data.</text>
</comment>
<protein>
    <recommendedName>
        <fullName evidence="1">Retrovirus-related Pol polyprotein from transposon TNT 1-94-like beta-barrel domain-containing protein</fullName>
    </recommendedName>
</protein>
<name>A0AAW1GV01_SAPOF</name>
<reference evidence="2" key="1">
    <citation type="submission" date="2024-03" db="EMBL/GenBank/DDBJ databases">
        <title>WGS assembly of Saponaria officinalis var. Norfolk2.</title>
        <authorList>
            <person name="Jenkins J."/>
            <person name="Shu S."/>
            <person name="Grimwood J."/>
            <person name="Barry K."/>
            <person name="Goodstein D."/>
            <person name="Schmutz J."/>
            <person name="Leebens-Mack J."/>
            <person name="Osbourn A."/>
        </authorList>
    </citation>
    <scope>NUCLEOTIDE SEQUENCE [LARGE SCALE GENOMIC DNA]</scope>
    <source>
        <strain evidence="2">JIC</strain>
    </source>
</reference>
<evidence type="ECO:0000313" key="3">
    <source>
        <dbReference type="Proteomes" id="UP001443914"/>
    </source>
</evidence>
<dbReference type="Proteomes" id="UP001443914">
    <property type="component" value="Unassembled WGS sequence"/>
</dbReference>
<proteinExistence type="predicted"/>
<gene>
    <name evidence="2" type="ORF">RND81_13G075400</name>
</gene>
<dbReference type="Pfam" id="PF22936">
    <property type="entry name" value="Pol_BBD"/>
    <property type="match status" value="1"/>
</dbReference>
<accession>A0AAW1GV01</accession>
<evidence type="ECO:0000313" key="2">
    <source>
        <dbReference type="EMBL" id="KAK9668653.1"/>
    </source>
</evidence>
<organism evidence="2 3">
    <name type="scientific">Saponaria officinalis</name>
    <name type="common">Common soapwort</name>
    <name type="synonym">Lychnis saponaria</name>
    <dbReference type="NCBI Taxonomy" id="3572"/>
    <lineage>
        <taxon>Eukaryota</taxon>
        <taxon>Viridiplantae</taxon>
        <taxon>Streptophyta</taxon>
        <taxon>Embryophyta</taxon>
        <taxon>Tracheophyta</taxon>
        <taxon>Spermatophyta</taxon>
        <taxon>Magnoliopsida</taxon>
        <taxon>eudicotyledons</taxon>
        <taxon>Gunneridae</taxon>
        <taxon>Pentapetalae</taxon>
        <taxon>Caryophyllales</taxon>
        <taxon>Caryophyllaceae</taxon>
        <taxon>Caryophylleae</taxon>
        <taxon>Saponaria</taxon>
    </lineage>
</organism>
<dbReference type="AlphaFoldDB" id="A0AAW1GV01"/>
<sequence length="105" mass="11473">MMNNSSIFCKLDASVNMSVRMGNGDVVKSKGKGAIVVATKSGTKYISDVLLSPNLAENLLSVAQMVKNGYSLIFKDNHCTIYDPDKKDIAKVDMENRGLSRKKSK</sequence>
<dbReference type="InterPro" id="IPR054722">
    <property type="entry name" value="PolX-like_BBD"/>
</dbReference>
<feature type="domain" description="Retrovirus-related Pol polyprotein from transposon TNT 1-94-like beta-barrel" evidence="1">
    <location>
        <begin position="1"/>
        <end position="70"/>
    </location>
</feature>
<dbReference type="EMBL" id="JBDFQZ010000013">
    <property type="protein sequence ID" value="KAK9668653.1"/>
    <property type="molecule type" value="Genomic_DNA"/>
</dbReference>
<evidence type="ECO:0000259" key="1">
    <source>
        <dbReference type="Pfam" id="PF22936"/>
    </source>
</evidence>
<keyword evidence="3" id="KW-1185">Reference proteome</keyword>